<comment type="similarity">
    <text evidence="13">Belongs to the SoxA family.</text>
</comment>
<feature type="domain" description="Cytochrome c" evidence="20">
    <location>
        <begin position="107"/>
        <end position="200"/>
    </location>
</feature>
<evidence type="ECO:0000256" key="19">
    <source>
        <dbReference type="ARBA" id="ARBA00048423"/>
    </source>
</evidence>
<dbReference type="GO" id="GO:0020037">
    <property type="term" value="F:heme binding"/>
    <property type="evidence" value="ECO:0007669"/>
    <property type="project" value="InterPro"/>
</dbReference>
<keyword evidence="7" id="KW-0808">Transferase</keyword>
<dbReference type="Proteomes" id="UP000532010">
    <property type="component" value="Unassembled WGS sequence"/>
</dbReference>
<evidence type="ECO:0000256" key="11">
    <source>
        <dbReference type="ARBA" id="ARBA00022982"/>
    </source>
</evidence>
<keyword evidence="10" id="KW-0574">Periplasm</keyword>
<comment type="catalytic activity">
    <reaction evidence="19">
        <text>S-sulfanyl-L-cysteinyl-[SoxY protein] + thiosulfate + 2 Fe(III)-[cytochrome c] = S-(2-sulfodisulfanyl)-L-cysteinyl-[SoxY protein] + 2 Fe(II)-[cytochrome c] + 2 H(+)</text>
        <dbReference type="Rhea" id="RHEA:51224"/>
        <dbReference type="Rhea" id="RHEA-COMP:10350"/>
        <dbReference type="Rhea" id="RHEA-COMP:14399"/>
        <dbReference type="Rhea" id="RHEA-COMP:14689"/>
        <dbReference type="Rhea" id="RHEA-COMP:14690"/>
        <dbReference type="ChEBI" id="CHEBI:15378"/>
        <dbReference type="ChEBI" id="CHEBI:29033"/>
        <dbReference type="ChEBI" id="CHEBI:29034"/>
        <dbReference type="ChEBI" id="CHEBI:33542"/>
        <dbReference type="ChEBI" id="CHEBI:61963"/>
        <dbReference type="ChEBI" id="CHEBI:140664"/>
        <dbReference type="EC" id="2.8.5.2"/>
    </reaction>
</comment>
<dbReference type="GO" id="GO:0042597">
    <property type="term" value="C:periplasmic space"/>
    <property type="evidence" value="ECO:0007669"/>
    <property type="project" value="UniProtKB-SubCell"/>
</dbReference>
<dbReference type="GO" id="GO:0070069">
    <property type="term" value="C:cytochrome complex"/>
    <property type="evidence" value="ECO:0007669"/>
    <property type="project" value="InterPro"/>
</dbReference>
<proteinExistence type="inferred from homology"/>
<accession>A0A7W4VQ28</accession>
<dbReference type="SUPFAM" id="SSF46626">
    <property type="entry name" value="Cytochrome c"/>
    <property type="match status" value="2"/>
</dbReference>
<comment type="subcellular location">
    <subcellularLocation>
        <location evidence="1">Periplasm</location>
    </subcellularLocation>
</comment>
<evidence type="ECO:0000256" key="6">
    <source>
        <dbReference type="ARBA" id="ARBA00022617"/>
    </source>
</evidence>
<dbReference type="GO" id="GO:0016669">
    <property type="term" value="F:oxidoreductase activity, acting on a sulfur group of donors, cytochrome as acceptor"/>
    <property type="evidence" value="ECO:0007669"/>
    <property type="project" value="InterPro"/>
</dbReference>
<keyword evidence="8" id="KW-0479">Metal-binding</keyword>
<dbReference type="InterPro" id="IPR025710">
    <property type="entry name" value="SoxA"/>
</dbReference>
<dbReference type="InterPro" id="IPR009056">
    <property type="entry name" value="Cyt_c-like_dom"/>
</dbReference>
<feature type="domain" description="Cytochrome c" evidence="20">
    <location>
        <begin position="6"/>
        <end position="93"/>
    </location>
</feature>
<evidence type="ECO:0000256" key="13">
    <source>
        <dbReference type="ARBA" id="ARBA00025746"/>
    </source>
</evidence>
<dbReference type="EMBL" id="JACHWB010000006">
    <property type="protein sequence ID" value="MBB3020895.1"/>
    <property type="molecule type" value="Genomic_DNA"/>
</dbReference>
<keyword evidence="11" id="KW-0249">Electron transport</keyword>
<evidence type="ECO:0000313" key="21">
    <source>
        <dbReference type="EMBL" id="MBB3020895.1"/>
    </source>
</evidence>
<keyword evidence="22" id="KW-1185">Reference proteome</keyword>
<comment type="subunit">
    <text evidence="2">Heterodimer of SoxA and SoxX.</text>
</comment>
<evidence type="ECO:0000256" key="14">
    <source>
        <dbReference type="ARBA" id="ARBA00030174"/>
    </source>
</evidence>
<evidence type="ECO:0000256" key="3">
    <source>
        <dbReference type="ARBA" id="ARBA00012408"/>
    </source>
</evidence>
<evidence type="ECO:0000256" key="9">
    <source>
        <dbReference type="ARBA" id="ARBA00022729"/>
    </source>
</evidence>
<evidence type="ECO:0000256" key="18">
    <source>
        <dbReference type="ARBA" id="ARBA00048077"/>
    </source>
</evidence>
<evidence type="ECO:0000256" key="7">
    <source>
        <dbReference type="ARBA" id="ARBA00022679"/>
    </source>
</evidence>
<keyword evidence="6" id="KW-0349">Heme</keyword>
<dbReference type="GO" id="GO:0009055">
    <property type="term" value="F:electron transfer activity"/>
    <property type="evidence" value="ECO:0007669"/>
    <property type="project" value="InterPro"/>
</dbReference>
<evidence type="ECO:0000259" key="20">
    <source>
        <dbReference type="Pfam" id="PF21342"/>
    </source>
</evidence>
<dbReference type="GO" id="GO:0019417">
    <property type="term" value="P:sulfur oxidation"/>
    <property type="evidence" value="ECO:0007669"/>
    <property type="project" value="InterPro"/>
</dbReference>
<evidence type="ECO:0000256" key="12">
    <source>
        <dbReference type="ARBA" id="ARBA00023004"/>
    </source>
</evidence>
<comment type="catalytic activity">
    <reaction evidence="18">
        <text>L-cysteinyl-[SoxY protein] + thiosulfate + 2 Fe(III)-[cytochrome c] = S-sulfosulfanyl-L-cysteinyl-[SoxY protein] + 2 Fe(II)-[cytochrome c] + 2 H(+)</text>
        <dbReference type="Rhea" id="RHEA:56720"/>
        <dbReference type="Rhea" id="RHEA-COMP:10350"/>
        <dbReference type="Rhea" id="RHEA-COMP:14328"/>
        <dbReference type="Rhea" id="RHEA-COMP:14399"/>
        <dbReference type="Rhea" id="RHEA-COMP:14691"/>
        <dbReference type="ChEBI" id="CHEBI:15378"/>
        <dbReference type="ChEBI" id="CHEBI:29033"/>
        <dbReference type="ChEBI" id="CHEBI:29034"/>
        <dbReference type="ChEBI" id="CHEBI:29950"/>
        <dbReference type="ChEBI" id="CHEBI:33542"/>
        <dbReference type="ChEBI" id="CHEBI:139321"/>
        <dbReference type="EC" id="2.8.5.2"/>
    </reaction>
</comment>
<keyword evidence="12" id="KW-0408">Iron</keyword>
<evidence type="ECO:0000313" key="22">
    <source>
        <dbReference type="Proteomes" id="UP000532010"/>
    </source>
</evidence>
<dbReference type="EC" id="2.8.5.2" evidence="3"/>
<evidence type="ECO:0000256" key="17">
    <source>
        <dbReference type="ARBA" id="ARBA00032318"/>
    </source>
</evidence>
<evidence type="ECO:0000256" key="4">
    <source>
        <dbReference type="ARBA" id="ARBA00019364"/>
    </source>
</evidence>
<evidence type="ECO:0000256" key="5">
    <source>
        <dbReference type="ARBA" id="ARBA00022448"/>
    </source>
</evidence>
<organism evidence="21 22">
    <name type="scientific">Microvirga lupini</name>
    <dbReference type="NCBI Taxonomy" id="420324"/>
    <lineage>
        <taxon>Bacteria</taxon>
        <taxon>Pseudomonadati</taxon>
        <taxon>Pseudomonadota</taxon>
        <taxon>Alphaproteobacteria</taxon>
        <taxon>Hyphomicrobiales</taxon>
        <taxon>Methylobacteriaceae</taxon>
        <taxon>Microvirga</taxon>
    </lineage>
</organism>
<evidence type="ECO:0000256" key="15">
    <source>
        <dbReference type="ARBA" id="ARBA00030833"/>
    </source>
</evidence>
<evidence type="ECO:0000256" key="10">
    <source>
        <dbReference type="ARBA" id="ARBA00022764"/>
    </source>
</evidence>
<name>A0A7W4VQ28_9HYPH</name>
<evidence type="ECO:0000256" key="16">
    <source>
        <dbReference type="ARBA" id="ARBA00032236"/>
    </source>
</evidence>
<protein>
    <recommendedName>
        <fullName evidence="4">L-cysteine S-thiosulfotransferase subunit SoxA</fullName>
        <ecNumber evidence="3">2.8.5.2</ecNumber>
    </recommendedName>
    <alternativeName>
        <fullName evidence="16">Protein SoxA</fullName>
    </alternativeName>
    <alternativeName>
        <fullName evidence="17">SoxAX cytochrome complex subunit A</fullName>
    </alternativeName>
    <alternativeName>
        <fullName evidence="15">Sulfur oxidizing protein A</fullName>
    </alternativeName>
    <alternativeName>
        <fullName evidence="14">Thiosulfate-oxidizing multienzyme system protein SoxA</fullName>
    </alternativeName>
</protein>
<reference evidence="21 22" key="1">
    <citation type="submission" date="2020-08" db="EMBL/GenBank/DDBJ databases">
        <title>The Agave Microbiome: Exploring the role of microbial communities in plant adaptations to desert environments.</title>
        <authorList>
            <person name="Partida-Martinez L.P."/>
        </authorList>
    </citation>
    <scope>NUCLEOTIDE SEQUENCE [LARGE SCALE GENOMIC DNA]</scope>
    <source>
        <strain evidence="21 22">AT3.9</strain>
    </source>
</reference>
<dbReference type="GO" id="GO:0046872">
    <property type="term" value="F:metal ion binding"/>
    <property type="evidence" value="ECO:0007669"/>
    <property type="project" value="UniProtKB-KW"/>
</dbReference>
<evidence type="ECO:0000256" key="8">
    <source>
        <dbReference type="ARBA" id="ARBA00022723"/>
    </source>
</evidence>
<dbReference type="Pfam" id="PF21342">
    <property type="entry name" value="SoxA-TsdA_cyt-c"/>
    <property type="match status" value="2"/>
</dbReference>
<comment type="caution">
    <text evidence="21">The sequence shown here is derived from an EMBL/GenBank/DDBJ whole genome shotgun (WGS) entry which is preliminary data.</text>
</comment>
<evidence type="ECO:0000256" key="1">
    <source>
        <dbReference type="ARBA" id="ARBA00004418"/>
    </source>
</evidence>
<dbReference type="Gene3D" id="1.10.760.10">
    <property type="entry name" value="Cytochrome c-like domain"/>
    <property type="match status" value="2"/>
</dbReference>
<gene>
    <name evidence="21" type="ORF">FHR70_003983</name>
</gene>
<dbReference type="AlphaFoldDB" id="A0A7W4VQ28"/>
<dbReference type="NCBIfam" id="TIGR04484">
    <property type="entry name" value="thiosulf_SoxA"/>
    <property type="match status" value="1"/>
</dbReference>
<dbReference type="GO" id="GO:0016740">
    <property type="term" value="F:transferase activity"/>
    <property type="evidence" value="ECO:0007669"/>
    <property type="project" value="UniProtKB-KW"/>
</dbReference>
<keyword evidence="9" id="KW-0732">Signal</keyword>
<keyword evidence="5" id="KW-0813">Transport</keyword>
<sequence>MLWVAEGEALWSAQAGASGRSCAGCHGDAAVSMKGVAARYPVYFAESGQPIDLQSRINVCRKVNQKAAPFPLESRELLALSAFIGKQSRGMPITTGEDKRLEPFRARGQELYEQRQGQLNFSCANCHDDNWGKRLASSVIPQSHPTGYPLYRLEWQSMGSLQRRLRNCMVGVRAEPYPYGSQEYVELELFLMTRAKGMPLETPAVRP</sequence>
<dbReference type="InterPro" id="IPR036909">
    <property type="entry name" value="Cyt_c-like_dom_sf"/>
</dbReference>
<evidence type="ECO:0000256" key="2">
    <source>
        <dbReference type="ARBA" id="ARBA00011530"/>
    </source>
</evidence>